<dbReference type="PANTHER" id="PTHR10159:SF519">
    <property type="entry name" value="DUAL SPECIFICITY PROTEIN PHOSPHATASE MPK3"/>
    <property type="match status" value="1"/>
</dbReference>
<dbReference type="InterPro" id="IPR000340">
    <property type="entry name" value="Dual-sp_phosphatase_cat-dom"/>
</dbReference>
<dbReference type="GO" id="GO:0004722">
    <property type="term" value="F:protein serine/threonine phosphatase activity"/>
    <property type="evidence" value="ECO:0007669"/>
    <property type="project" value="UniProtKB-EC"/>
</dbReference>
<evidence type="ECO:0000256" key="3">
    <source>
        <dbReference type="ARBA" id="ARBA00022912"/>
    </source>
</evidence>
<name>A0A3G5A150_9VIRU</name>
<dbReference type="Gene3D" id="3.90.190.10">
    <property type="entry name" value="Protein tyrosine phosphatase superfamily"/>
    <property type="match status" value="1"/>
</dbReference>
<feature type="domain" description="Tyrosine specific protein phosphatases" evidence="5">
    <location>
        <begin position="62"/>
        <end position="120"/>
    </location>
</feature>
<dbReference type="InterPro" id="IPR029021">
    <property type="entry name" value="Prot-tyrosine_phosphatase-like"/>
</dbReference>
<dbReference type="Pfam" id="PF00782">
    <property type="entry name" value="DSPc"/>
    <property type="match status" value="1"/>
</dbReference>
<dbReference type="SMART" id="SM00195">
    <property type="entry name" value="DSPc"/>
    <property type="match status" value="1"/>
</dbReference>
<dbReference type="InterPro" id="IPR000387">
    <property type="entry name" value="Tyr_Pase_dom"/>
</dbReference>
<dbReference type="CDD" id="cd14498">
    <property type="entry name" value="DSP"/>
    <property type="match status" value="1"/>
</dbReference>
<evidence type="ECO:0000256" key="1">
    <source>
        <dbReference type="ARBA" id="ARBA00013081"/>
    </source>
</evidence>
<keyword evidence="2" id="KW-0378">Hydrolase</keyword>
<dbReference type="InterPro" id="IPR020420">
    <property type="entry name" value="Atypical_DUSP_subfamB"/>
</dbReference>
<sequence>MKPLQIISNIYLGNIKTAADKEMLREYGIVAVVNASNEDEYMPRDINYLRVNLDDSDDDDITPWLDEVYEFIDENQKEGGVLIHCQVALCRSPCFIIAYLAKKYSMSVERAESMVRNVRPIIDPRQKFLDEIQQWL</sequence>
<evidence type="ECO:0000259" key="5">
    <source>
        <dbReference type="PROSITE" id="PS50056"/>
    </source>
</evidence>
<dbReference type="PROSITE" id="PS50054">
    <property type="entry name" value="TYR_PHOSPHATASE_DUAL"/>
    <property type="match status" value="1"/>
</dbReference>
<gene>
    <name evidence="6" type="ORF">Harvfovirus11_18</name>
</gene>
<dbReference type="PANTHER" id="PTHR10159">
    <property type="entry name" value="DUAL SPECIFICITY PROTEIN PHOSPHATASE"/>
    <property type="match status" value="1"/>
</dbReference>
<dbReference type="InterPro" id="IPR020422">
    <property type="entry name" value="TYR_PHOSPHATASE_DUAL_dom"/>
</dbReference>
<proteinExistence type="predicted"/>
<evidence type="ECO:0000313" key="6">
    <source>
        <dbReference type="EMBL" id="AYV80956.1"/>
    </source>
</evidence>
<protein>
    <recommendedName>
        <fullName evidence="1">protein-serine/threonine phosphatase</fullName>
        <ecNumber evidence="1">3.1.3.16</ecNumber>
    </recommendedName>
</protein>
<dbReference type="PRINTS" id="PR01910">
    <property type="entry name" value="ADSPHPHTASEB"/>
</dbReference>
<organism evidence="6">
    <name type="scientific">Harvfovirus sp</name>
    <dbReference type="NCBI Taxonomy" id="2487768"/>
    <lineage>
        <taxon>Viruses</taxon>
        <taxon>Varidnaviria</taxon>
        <taxon>Bamfordvirae</taxon>
        <taxon>Nucleocytoviricota</taxon>
        <taxon>Megaviricetes</taxon>
        <taxon>Imitervirales</taxon>
        <taxon>Mimiviridae</taxon>
        <taxon>Klosneuvirinae</taxon>
    </lineage>
</organism>
<keyword evidence="3" id="KW-0904">Protein phosphatase</keyword>
<evidence type="ECO:0000259" key="4">
    <source>
        <dbReference type="PROSITE" id="PS50054"/>
    </source>
</evidence>
<dbReference type="SUPFAM" id="SSF52799">
    <property type="entry name" value="(Phosphotyrosine protein) phosphatases II"/>
    <property type="match status" value="1"/>
</dbReference>
<evidence type="ECO:0000256" key="2">
    <source>
        <dbReference type="ARBA" id="ARBA00022801"/>
    </source>
</evidence>
<dbReference type="EMBL" id="MK072253">
    <property type="protein sequence ID" value="AYV80956.1"/>
    <property type="molecule type" value="Genomic_DNA"/>
</dbReference>
<dbReference type="GO" id="GO:0017017">
    <property type="term" value="F:MAP kinase tyrosine/serine/threonine phosphatase activity"/>
    <property type="evidence" value="ECO:0007669"/>
    <property type="project" value="InterPro"/>
</dbReference>
<reference evidence="6" key="1">
    <citation type="submission" date="2018-10" db="EMBL/GenBank/DDBJ databases">
        <title>Hidden diversity of soil giant viruses.</title>
        <authorList>
            <person name="Schulz F."/>
            <person name="Alteio L."/>
            <person name="Goudeau D."/>
            <person name="Ryan E.M."/>
            <person name="Malmstrom R.R."/>
            <person name="Blanchard J."/>
            <person name="Woyke T."/>
        </authorList>
    </citation>
    <scope>NUCLEOTIDE SEQUENCE</scope>
    <source>
        <strain evidence="6">HAV1</strain>
    </source>
</reference>
<feature type="domain" description="Tyrosine-protein phosphatase" evidence="4">
    <location>
        <begin position="2"/>
        <end position="136"/>
    </location>
</feature>
<accession>A0A3G5A150</accession>
<dbReference type="PROSITE" id="PS50056">
    <property type="entry name" value="TYR_PHOSPHATASE_2"/>
    <property type="match status" value="1"/>
</dbReference>
<dbReference type="EC" id="3.1.3.16" evidence="1"/>